<feature type="region of interest" description="Disordered" evidence="1">
    <location>
        <begin position="28"/>
        <end position="67"/>
    </location>
</feature>
<sequence>MSPFVAVEALSGSSPCHVPTPACLGPGPSFSSGAPAPLRANKQGEPFLGGASLPPPRRDTPSCSVPVTYRRSSSEFPALASRPWGQISFGLGADPRSSQNNSLCCSAS</sequence>
<feature type="compositionally biased region" description="Low complexity" evidence="1">
    <location>
        <begin position="28"/>
        <end position="37"/>
    </location>
</feature>
<dbReference type="AlphaFoldDB" id="A0A9D4B040"/>
<evidence type="ECO:0000313" key="3">
    <source>
        <dbReference type="Proteomes" id="UP000827986"/>
    </source>
</evidence>
<feature type="compositionally biased region" description="Polar residues" evidence="1">
    <location>
        <begin position="96"/>
        <end position="108"/>
    </location>
</feature>
<proteinExistence type="predicted"/>
<keyword evidence="3" id="KW-1185">Reference proteome</keyword>
<gene>
    <name evidence="2" type="ORF">KIL84_021675</name>
</gene>
<dbReference type="Proteomes" id="UP000827986">
    <property type="component" value="Unassembled WGS sequence"/>
</dbReference>
<evidence type="ECO:0000256" key="1">
    <source>
        <dbReference type="SAM" id="MobiDB-lite"/>
    </source>
</evidence>
<reference evidence="2" key="1">
    <citation type="submission" date="2021-09" db="EMBL/GenBank/DDBJ databases">
        <title>The genome of Mauremys mutica provides insights into the evolution of semi-aquatic lifestyle.</title>
        <authorList>
            <person name="Gong S."/>
            <person name="Gao Y."/>
        </authorList>
    </citation>
    <scope>NUCLEOTIDE SEQUENCE</scope>
    <source>
        <strain evidence="2">MM-2020</strain>
        <tissue evidence="2">Muscle</tissue>
    </source>
</reference>
<name>A0A9D4B040_9SAUR</name>
<protein>
    <submittedName>
        <fullName evidence="2">Uncharacterized protein</fullName>
    </submittedName>
</protein>
<evidence type="ECO:0000313" key="2">
    <source>
        <dbReference type="EMBL" id="KAH1175261.1"/>
    </source>
</evidence>
<dbReference type="EMBL" id="JAHDVG010000478">
    <property type="protein sequence ID" value="KAH1175261.1"/>
    <property type="molecule type" value="Genomic_DNA"/>
</dbReference>
<comment type="caution">
    <text evidence="2">The sequence shown here is derived from an EMBL/GenBank/DDBJ whole genome shotgun (WGS) entry which is preliminary data.</text>
</comment>
<feature type="region of interest" description="Disordered" evidence="1">
    <location>
        <begin position="89"/>
        <end position="108"/>
    </location>
</feature>
<organism evidence="2 3">
    <name type="scientific">Mauremys mutica</name>
    <name type="common">yellowpond turtle</name>
    <dbReference type="NCBI Taxonomy" id="74926"/>
    <lineage>
        <taxon>Eukaryota</taxon>
        <taxon>Metazoa</taxon>
        <taxon>Chordata</taxon>
        <taxon>Craniata</taxon>
        <taxon>Vertebrata</taxon>
        <taxon>Euteleostomi</taxon>
        <taxon>Archelosauria</taxon>
        <taxon>Testudinata</taxon>
        <taxon>Testudines</taxon>
        <taxon>Cryptodira</taxon>
        <taxon>Durocryptodira</taxon>
        <taxon>Testudinoidea</taxon>
        <taxon>Geoemydidae</taxon>
        <taxon>Geoemydinae</taxon>
        <taxon>Mauremys</taxon>
    </lineage>
</organism>
<accession>A0A9D4B040</accession>